<keyword evidence="4" id="KW-1185">Reference proteome</keyword>
<dbReference type="SUPFAM" id="SSF52499">
    <property type="entry name" value="Isochorismatase-like hydrolases"/>
    <property type="match status" value="1"/>
</dbReference>
<evidence type="ECO:0000259" key="2">
    <source>
        <dbReference type="Pfam" id="PF00857"/>
    </source>
</evidence>
<gene>
    <name evidence="3" type="ORF">WKV53_27790</name>
</gene>
<dbReference type="GO" id="GO:0016787">
    <property type="term" value="F:hydrolase activity"/>
    <property type="evidence" value="ECO:0007669"/>
    <property type="project" value="UniProtKB-KW"/>
</dbReference>
<sequence length="178" mass="19867">MIDAINDFEFAGSDKLLAHARPAASRLAHLKQAAKSARMPVIYVNDNFGRWQSTFHDQIERCSSTNCPGHPVASLLRPDNDDYFVLKPMHSGFYSTSLDVLLRFLKVRTLILTGFAGDICVLYTANDAYMRGYELIVVHDCIASESLAGNRDAIKHMESRLKARSIASRTLAGYLREA</sequence>
<accession>A0ABU9B370</accession>
<evidence type="ECO:0000313" key="3">
    <source>
        <dbReference type="EMBL" id="MEK7954351.1"/>
    </source>
</evidence>
<keyword evidence="1 3" id="KW-0378">Hydrolase</keyword>
<organism evidence="3 4">
    <name type="scientific">Luteolibacter soli</name>
    <dbReference type="NCBI Taxonomy" id="3135280"/>
    <lineage>
        <taxon>Bacteria</taxon>
        <taxon>Pseudomonadati</taxon>
        <taxon>Verrucomicrobiota</taxon>
        <taxon>Verrucomicrobiia</taxon>
        <taxon>Verrucomicrobiales</taxon>
        <taxon>Verrucomicrobiaceae</taxon>
        <taxon>Luteolibacter</taxon>
    </lineage>
</organism>
<dbReference type="EC" id="3.-.-.-" evidence="3"/>
<dbReference type="EMBL" id="JBBUKT010000018">
    <property type="protein sequence ID" value="MEK7954351.1"/>
    <property type="molecule type" value="Genomic_DNA"/>
</dbReference>
<comment type="caution">
    <text evidence="3">The sequence shown here is derived from an EMBL/GenBank/DDBJ whole genome shotgun (WGS) entry which is preliminary data.</text>
</comment>
<evidence type="ECO:0000313" key="4">
    <source>
        <dbReference type="Proteomes" id="UP001371305"/>
    </source>
</evidence>
<dbReference type="Gene3D" id="3.40.50.850">
    <property type="entry name" value="Isochorismatase-like"/>
    <property type="match status" value="1"/>
</dbReference>
<protein>
    <submittedName>
        <fullName evidence="3">Isochorismatase family cysteine hydrolase</fullName>
        <ecNumber evidence="3">3.-.-.-</ecNumber>
    </submittedName>
</protein>
<name>A0ABU9B370_9BACT</name>
<dbReference type="InterPro" id="IPR036380">
    <property type="entry name" value="Isochorismatase-like_sf"/>
</dbReference>
<reference evidence="3 4" key="1">
    <citation type="submission" date="2024-04" db="EMBL/GenBank/DDBJ databases">
        <title>Luteolibacter sp. isolated from soil.</title>
        <authorList>
            <person name="An J."/>
        </authorList>
    </citation>
    <scope>NUCLEOTIDE SEQUENCE [LARGE SCALE GENOMIC DNA]</scope>
    <source>
        <strain evidence="3 4">Y139</strain>
    </source>
</reference>
<dbReference type="Pfam" id="PF00857">
    <property type="entry name" value="Isochorismatase"/>
    <property type="match status" value="1"/>
</dbReference>
<dbReference type="RefSeq" id="WP_341408120.1">
    <property type="nucleotide sequence ID" value="NZ_JBBUKT010000018.1"/>
</dbReference>
<dbReference type="InterPro" id="IPR000868">
    <property type="entry name" value="Isochorismatase-like_dom"/>
</dbReference>
<proteinExistence type="predicted"/>
<dbReference type="PANTHER" id="PTHR43540:SF6">
    <property type="entry name" value="ISOCHORISMATASE-LIKE DOMAIN-CONTAINING PROTEIN"/>
    <property type="match status" value="1"/>
</dbReference>
<dbReference type="Proteomes" id="UP001371305">
    <property type="component" value="Unassembled WGS sequence"/>
</dbReference>
<dbReference type="CDD" id="cd00431">
    <property type="entry name" value="cysteine_hydrolases"/>
    <property type="match status" value="1"/>
</dbReference>
<dbReference type="InterPro" id="IPR050272">
    <property type="entry name" value="Isochorismatase-like_hydrls"/>
</dbReference>
<feature type="domain" description="Isochorismatase-like" evidence="2">
    <location>
        <begin position="1"/>
        <end position="160"/>
    </location>
</feature>
<dbReference type="PANTHER" id="PTHR43540">
    <property type="entry name" value="PEROXYUREIDOACRYLATE/UREIDOACRYLATE AMIDOHYDROLASE-RELATED"/>
    <property type="match status" value="1"/>
</dbReference>
<evidence type="ECO:0000256" key="1">
    <source>
        <dbReference type="ARBA" id="ARBA00022801"/>
    </source>
</evidence>